<comment type="function">
    <text evidence="11">Peptidoglycan polymerase that is essential for cell wall elongation.</text>
</comment>
<protein>
    <recommendedName>
        <fullName evidence="11">Peptidoglycan glycosyltransferase MrdB</fullName>
        <shortName evidence="11">PGT</shortName>
        <ecNumber evidence="11">2.4.99.28</ecNumber>
    </recommendedName>
    <alternativeName>
        <fullName evidence="11">Cell elongation protein RodA</fullName>
    </alternativeName>
    <alternativeName>
        <fullName evidence="11">Cell wall polymerase</fullName>
    </alternativeName>
    <alternativeName>
        <fullName evidence="11">Peptidoglycan polymerase</fullName>
        <shortName evidence="11">PG polymerase</shortName>
    </alternativeName>
</protein>
<feature type="transmembrane region" description="Helical" evidence="11">
    <location>
        <begin position="74"/>
        <end position="92"/>
    </location>
</feature>
<comment type="subcellular location">
    <subcellularLocation>
        <location evidence="11">Cell inner membrane</location>
        <topology evidence="11">Multi-pass membrane protein</topology>
    </subcellularLocation>
    <subcellularLocation>
        <location evidence="1">Membrane</location>
        <topology evidence="1">Multi-pass membrane protein</topology>
    </subcellularLocation>
</comment>
<dbReference type="HAMAP" id="MF_02079">
    <property type="entry name" value="PGT_RodA"/>
    <property type="match status" value="1"/>
</dbReference>
<dbReference type="EMBL" id="JAAAUB010000010">
    <property type="protein sequence ID" value="NMH17045.1"/>
    <property type="molecule type" value="Genomic_DNA"/>
</dbReference>
<dbReference type="PROSITE" id="PS00428">
    <property type="entry name" value="FTSW_RODA_SPOVE"/>
    <property type="match status" value="1"/>
</dbReference>
<dbReference type="PANTHER" id="PTHR30474:SF1">
    <property type="entry name" value="PEPTIDOGLYCAN GLYCOSYLTRANSFERASE MRDB"/>
    <property type="match status" value="1"/>
</dbReference>
<dbReference type="InterPro" id="IPR001182">
    <property type="entry name" value="FtsW/RodA"/>
</dbReference>
<comment type="caution">
    <text evidence="12">The sequence shown here is derived from an EMBL/GenBank/DDBJ whole genome shotgun (WGS) entry which is preliminary data.</text>
</comment>
<organism evidence="12 13">
    <name type="scientific">Tepidiphilus baoligensis</name>
    <dbReference type="NCBI Taxonomy" id="2698687"/>
    <lineage>
        <taxon>Bacteria</taxon>
        <taxon>Pseudomonadati</taxon>
        <taxon>Pseudomonadota</taxon>
        <taxon>Hydrogenophilia</taxon>
        <taxon>Hydrogenophilales</taxon>
        <taxon>Hydrogenophilaceae</taxon>
        <taxon>Tepidiphilus</taxon>
    </lineage>
</organism>
<keyword evidence="9 11" id="KW-0472">Membrane</keyword>
<dbReference type="Pfam" id="PF01098">
    <property type="entry name" value="FTSW_RODA_SPOVE"/>
    <property type="match status" value="1"/>
</dbReference>
<keyword evidence="7 11" id="KW-0573">Peptidoglycan synthesis</keyword>
<keyword evidence="6 11" id="KW-0133">Cell shape</keyword>
<keyword evidence="11" id="KW-0997">Cell inner membrane</keyword>
<evidence type="ECO:0000256" key="7">
    <source>
        <dbReference type="ARBA" id="ARBA00022984"/>
    </source>
</evidence>
<evidence type="ECO:0000256" key="11">
    <source>
        <dbReference type="HAMAP-Rule" id="MF_02079"/>
    </source>
</evidence>
<gene>
    <name evidence="11 12" type="primary">rodA</name>
    <name evidence="11" type="synonym">mrdB</name>
    <name evidence="12" type="ORF">GV368_08035</name>
</gene>
<feature type="transmembrane region" description="Helical" evidence="11">
    <location>
        <begin position="316"/>
        <end position="343"/>
    </location>
</feature>
<keyword evidence="8 11" id="KW-1133">Transmembrane helix</keyword>
<feature type="transmembrane region" description="Helical" evidence="11">
    <location>
        <begin position="283"/>
        <end position="304"/>
    </location>
</feature>
<dbReference type="Proteomes" id="UP000669605">
    <property type="component" value="Unassembled WGS sequence"/>
</dbReference>
<evidence type="ECO:0000256" key="5">
    <source>
        <dbReference type="ARBA" id="ARBA00022692"/>
    </source>
</evidence>
<comment type="pathway">
    <text evidence="11">Cell wall biogenesis; peptidoglycan biosynthesis.</text>
</comment>
<dbReference type="PANTHER" id="PTHR30474">
    <property type="entry name" value="CELL CYCLE PROTEIN"/>
    <property type="match status" value="1"/>
</dbReference>
<keyword evidence="13" id="KW-1185">Reference proteome</keyword>
<name>A0ABX1QM68_9PROT</name>
<keyword evidence="3 11" id="KW-0328">Glycosyltransferase</keyword>
<keyword evidence="10 11" id="KW-0961">Cell wall biogenesis/degradation</keyword>
<comment type="catalytic activity">
    <reaction evidence="11">
        <text>[GlcNAc-(1-&gt;4)-Mur2Ac(oyl-L-Ala-gamma-D-Glu-L-Lys-D-Ala-D-Ala)](n)-di-trans,octa-cis-undecaprenyl diphosphate + beta-D-GlcNAc-(1-&gt;4)-Mur2Ac(oyl-L-Ala-gamma-D-Glu-L-Lys-D-Ala-D-Ala)-di-trans,octa-cis-undecaprenyl diphosphate = [GlcNAc-(1-&gt;4)-Mur2Ac(oyl-L-Ala-gamma-D-Glu-L-Lys-D-Ala-D-Ala)](n+1)-di-trans,octa-cis-undecaprenyl diphosphate + di-trans,octa-cis-undecaprenyl diphosphate + H(+)</text>
        <dbReference type="Rhea" id="RHEA:23708"/>
        <dbReference type="Rhea" id="RHEA-COMP:9602"/>
        <dbReference type="Rhea" id="RHEA-COMP:9603"/>
        <dbReference type="ChEBI" id="CHEBI:15378"/>
        <dbReference type="ChEBI" id="CHEBI:58405"/>
        <dbReference type="ChEBI" id="CHEBI:60033"/>
        <dbReference type="ChEBI" id="CHEBI:78435"/>
        <dbReference type="EC" id="2.4.99.28"/>
    </reaction>
</comment>
<evidence type="ECO:0000313" key="12">
    <source>
        <dbReference type="EMBL" id="NMH17045.1"/>
    </source>
</evidence>
<evidence type="ECO:0000256" key="2">
    <source>
        <dbReference type="ARBA" id="ARBA00022475"/>
    </source>
</evidence>
<proteinExistence type="inferred from homology"/>
<evidence type="ECO:0000313" key="13">
    <source>
        <dbReference type="Proteomes" id="UP000669605"/>
    </source>
</evidence>
<dbReference type="RefSeq" id="WP_169116143.1">
    <property type="nucleotide sequence ID" value="NZ_JAAAUB010000010.1"/>
</dbReference>
<accession>A0ABX1QM68</accession>
<evidence type="ECO:0000256" key="3">
    <source>
        <dbReference type="ARBA" id="ARBA00022676"/>
    </source>
</evidence>
<evidence type="ECO:0000256" key="1">
    <source>
        <dbReference type="ARBA" id="ARBA00004141"/>
    </source>
</evidence>
<evidence type="ECO:0000256" key="10">
    <source>
        <dbReference type="ARBA" id="ARBA00023316"/>
    </source>
</evidence>
<evidence type="ECO:0000256" key="9">
    <source>
        <dbReference type="ARBA" id="ARBA00023136"/>
    </source>
</evidence>
<feature type="transmembrane region" description="Helical" evidence="11">
    <location>
        <begin position="136"/>
        <end position="153"/>
    </location>
</feature>
<keyword evidence="2 11" id="KW-1003">Cell membrane</keyword>
<sequence length="387" mass="42093">MMKKAYWLVMIAHAMRRWDFPLLVCVLLLFAAGQVVLMSASPERVGTLWGHQALALAALLTAALVPFRWWLRLALPLYLLGVLLLLAVLLFGETTKGATRWLDLGVVRIQPSELMKLAAPMMLAWYFALRRHSLAWWDHVVALMLLAIPAILILKEPDLGTTILVVAAGGFVLFFAGFSWRFIVPLVLALAVGIGALLVQGDRWCAPGVEWPMLHEYQKQRVCTLLDPHRDPLGKGFHTIQATIAIGSGGAWGKGWREGTQSQLSFVPERHTDFIFAVLAEEFGFFGVALLLSVYTALLLRGAWLAIRSPSWPGMLLGGAVVGTTFVYVFVNVAMVSGMLPVVGVPLPFISYGGTALVTLATGLGLLLSAAVQSAPRGGFSGQRRGI</sequence>
<dbReference type="NCBIfam" id="TIGR02210">
    <property type="entry name" value="rodA_shape"/>
    <property type="match status" value="1"/>
</dbReference>
<dbReference type="InterPro" id="IPR018365">
    <property type="entry name" value="Cell_cycle_FtsW-rel_CS"/>
</dbReference>
<evidence type="ECO:0000256" key="8">
    <source>
        <dbReference type="ARBA" id="ARBA00022989"/>
    </source>
</evidence>
<evidence type="ECO:0000256" key="4">
    <source>
        <dbReference type="ARBA" id="ARBA00022679"/>
    </source>
</evidence>
<comment type="similarity">
    <text evidence="11">Belongs to the SEDS family. MrdB/RodA subfamily.</text>
</comment>
<feature type="transmembrane region" description="Helical" evidence="11">
    <location>
        <begin position="159"/>
        <end position="176"/>
    </location>
</feature>
<feature type="transmembrane region" description="Helical" evidence="11">
    <location>
        <begin position="48"/>
        <end position="67"/>
    </location>
</feature>
<feature type="transmembrane region" description="Helical" evidence="11">
    <location>
        <begin position="349"/>
        <end position="372"/>
    </location>
</feature>
<dbReference type="InterPro" id="IPR011923">
    <property type="entry name" value="RodA/MrdB"/>
</dbReference>
<keyword evidence="5 11" id="KW-0812">Transmembrane</keyword>
<reference evidence="12 13" key="1">
    <citation type="journal article" date="2020" name="Curr. Microbiol.">
        <title>Tepidiphilus baoligensis sp. nov., a Novel Bacterium of the Family Hydrogenophilaceae Isolated from an Oil Reservoir.</title>
        <authorList>
            <person name="Zhang X."/>
            <person name="Wang G."/>
            <person name="Ma X."/>
            <person name="Yu J."/>
            <person name="You J."/>
            <person name="Xue Y."/>
            <person name="Ma Y."/>
        </authorList>
    </citation>
    <scope>NUCLEOTIDE SEQUENCE [LARGE SCALE GENOMIC DNA]</scope>
    <source>
        <strain evidence="12 13">B18-69</strain>
    </source>
</reference>
<feature type="transmembrane region" description="Helical" evidence="11">
    <location>
        <begin position="112"/>
        <end position="129"/>
    </location>
</feature>
<dbReference type="EC" id="2.4.99.28" evidence="11"/>
<keyword evidence="4 11" id="KW-0808">Transferase</keyword>
<feature type="transmembrane region" description="Helical" evidence="11">
    <location>
        <begin position="183"/>
        <end position="201"/>
    </location>
</feature>
<evidence type="ECO:0000256" key="6">
    <source>
        <dbReference type="ARBA" id="ARBA00022960"/>
    </source>
</evidence>